<dbReference type="EMBL" id="SGPM01000214">
    <property type="protein sequence ID" value="THH27940.1"/>
    <property type="molecule type" value="Genomic_DNA"/>
</dbReference>
<comment type="caution">
    <text evidence="2">The sequence shown here is derived from an EMBL/GenBank/DDBJ whole genome shotgun (WGS) entry which is preliminary data.</text>
</comment>
<dbReference type="AlphaFoldDB" id="A0A4S4MWZ7"/>
<keyword evidence="3" id="KW-1185">Reference proteome</keyword>
<evidence type="ECO:0000313" key="3">
    <source>
        <dbReference type="Proteomes" id="UP000308730"/>
    </source>
</evidence>
<organism evidence="2 3">
    <name type="scientific">Antrodiella citrinella</name>
    <dbReference type="NCBI Taxonomy" id="2447956"/>
    <lineage>
        <taxon>Eukaryota</taxon>
        <taxon>Fungi</taxon>
        <taxon>Dikarya</taxon>
        <taxon>Basidiomycota</taxon>
        <taxon>Agaricomycotina</taxon>
        <taxon>Agaricomycetes</taxon>
        <taxon>Polyporales</taxon>
        <taxon>Steccherinaceae</taxon>
        <taxon>Antrodiella</taxon>
    </lineage>
</organism>
<sequence>MTGMPYSLPPDTYDGYVYCRHLPRTPLRIPIHSAIHDIECFFWVTVYECLVRSGPGGAYRPEVMSDFPQSSSESMTPRERKDLTMCIHTLFHTDDNGDRKATLFLSPDLFESSVLPFFHPYFTRMKPLVREWWYLLQCLYRAHDDVTQGLVHEKILGLLNEHLERVQAGEGGGGDGAPGAVETSENIMREGRTEAEWRRRDVELGRLAVGIVWDDPDPEDSEDPEDNEDNDDDDDDDDGGNVDISMTEGTQYSESIMEANGWAESELEKWTRDEEEEEEEDGEKQKKKKTRRVEA</sequence>
<gene>
    <name evidence="2" type="ORF">EUX98_g6254</name>
</gene>
<feature type="compositionally biased region" description="Acidic residues" evidence="1">
    <location>
        <begin position="214"/>
        <end position="240"/>
    </location>
</feature>
<name>A0A4S4MWZ7_9APHY</name>
<evidence type="ECO:0000313" key="2">
    <source>
        <dbReference type="EMBL" id="THH27940.1"/>
    </source>
</evidence>
<proteinExistence type="predicted"/>
<feature type="region of interest" description="Disordered" evidence="1">
    <location>
        <begin position="209"/>
        <end position="295"/>
    </location>
</feature>
<protein>
    <recommendedName>
        <fullName evidence="4">Fungal-type protein kinase domain-containing protein</fullName>
    </recommendedName>
</protein>
<evidence type="ECO:0008006" key="4">
    <source>
        <dbReference type="Google" id="ProtNLM"/>
    </source>
</evidence>
<feature type="compositionally biased region" description="Acidic residues" evidence="1">
    <location>
        <begin position="273"/>
        <end position="282"/>
    </location>
</feature>
<feature type="compositionally biased region" description="Basic residues" evidence="1">
    <location>
        <begin position="285"/>
        <end position="295"/>
    </location>
</feature>
<dbReference type="Proteomes" id="UP000308730">
    <property type="component" value="Unassembled WGS sequence"/>
</dbReference>
<dbReference type="OrthoDB" id="3268633at2759"/>
<reference evidence="2 3" key="1">
    <citation type="submission" date="2019-02" db="EMBL/GenBank/DDBJ databases">
        <title>Genome sequencing of the rare red list fungi Antrodiella citrinella (Flaviporus citrinellus).</title>
        <authorList>
            <person name="Buettner E."/>
            <person name="Kellner H."/>
        </authorList>
    </citation>
    <scope>NUCLEOTIDE SEQUENCE [LARGE SCALE GENOMIC DNA]</scope>
    <source>
        <strain evidence="2 3">DSM 108506</strain>
    </source>
</reference>
<accession>A0A4S4MWZ7</accession>
<evidence type="ECO:0000256" key="1">
    <source>
        <dbReference type="SAM" id="MobiDB-lite"/>
    </source>
</evidence>